<accession>A0A2T5U382</accession>
<dbReference type="PANTHER" id="PTHR35585:SF1">
    <property type="entry name" value="HHE DOMAIN PROTEIN (AFU_ORTHOLOGUE AFUA_4G00730)"/>
    <property type="match status" value="1"/>
</dbReference>
<dbReference type="AlphaFoldDB" id="A0A2T5U382"/>
<dbReference type="InterPro" id="IPR012312">
    <property type="entry name" value="Hemerythrin-like"/>
</dbReference>
<reference evidence="2 3" key="1">
    <citation type="submission" date="2018-04" db="EMBL/GenBank/DDBJ databases">
        <title>Genomic Encyclopedia of Type Strains, Phase III (KMG-III): the genomes of soil and plant-associated and newly described type strains.</title>
        <authorList>
            <person name="Whitman W."/>
        </authorList>
    </citation>
    <scope>NUCLEOTIDE SEQUENCE [LARGE SCALE GENOMIC DNA]</scope>
    <source>
        <strain evidence="2 3">MA-olki</strain>
    </source>
</reference>
<feature type="domain" description="Hemerythrin-like" evidence="1">
    <location>
        <begin position="11"/>
        <end position="130"/>
    </location>
</feature>
<name>A0A2T5U382_9SPHN</name>
<evidence type="ECO:0000259" key="1">
    <source>
        <dbReference type="Pfam" id="PF01814"/>
    </source>
</evidence>
<dbReference type="Gene3D" id="1.20.120.520">
    <property type="entry name" value="nmb1532 protein domain like"/>
    <property type="match status" value="1"/>
</dbReference>
<dbReference type="PANTHER" id="PTHR35585">
    <property type="entry name" value="HHE DOMAIN PROTEIN (AFU_ORTHOLOGUE AFUA_4G00730)"/>
    <property type="match status" value="1"/>
</dbReference>
<protein>
    <submittedName>
        <fullName evidence="2">Hemerythrin HHE cation binding domain-containing protein</fullName>
    </submittedName>
</protein>
<dbReference type="Proteomes" id="UP000244013">
    <property type="component" value="Unassembled WGS sequence"/>
</dbReference>
<dbReference type="Pfam" id="PF01814">
    <property type="entry name" value="Hemerythrin"/>
    <property type="match status" value="1"/>
</dbReference>
<sequence length="180" mass="20125">MRCAVQMRMDITQLILDEHAQQRALFAQIDSIDAKDTEALSALWTRLKNLLDAHAEAEERFFYPRLMKIGTGGNDADSAAEETEDAIEDHNDIRDTGEAVDKHPVGSDAWFAAVGECNKANSDHLAEEERQGLTDFRKHATLEERHELGVRFAAFEANHLNGVKVVEKDPEAYVNEHAPG</sequence>
<comment type="caution">
    <text evidence="2">The sequence shown here is derived from an EMBL/GenBank/DDBJ whole genome shotgun (WGS) entry which is preliminary data.</text>
</comment>
<evidence type="ECO:0000313" key="3">
    <source>
        <dbReference type="Proteomes" id="UP000244013"/>
    </source>
</evidence>
<dbReference type="RefSeq" id="WP_244187062.1">
    <property type="nucleotide sequence ID" value="NZ_QAYE01000006.1"/>
</dbReference>
<dbReference type="EMBL" id="QAYE01000006">
    <property type="protein sequence ID" value="PTW45969.1"/>
    <property type="molecule type" value="Genomic_DNA"/>
</dbReference>
<evidence type="ECO:0000313" key="2">
    <source>
        <dbReference type="EMBL" id="PTW45969.1"/>
    </source>
</evidence>
<organism evidence="2 3">
    <name type="scientific">Sphingomonas faeni</name>
    <dbReference type="NCBI Taxonomy" id="185950"/>
    <lineage>
        <taxon>Bacteria</taxon>
        <taxon>Pseudomonadati</taxon>
        <taxon>Pseudomonadota</taxon>
        <taxon>Alphaproteobacteria</taxon>
        <taxon>Sphingomonadales</taxon>
        <taxon>Sphingomonadaceae</taxon>
        <taxon>Sphingomonas</taxon>
    </lineage>
</organism>
<proteinExistence type="predicted"/>
<dbReference type="GeneID" id="91006560"/>
<gene>
    <name evidence="2" type="ORF">C8J25_106221</name>
</gene>